<reference evidence="3" key="1">
    <citation type="submission" date="2016-10" db="EMBL/GenBank/DDBJ databases">
        <authorList>
            <person name="Varghese N."/>
            <person name="Submissions S."/>
        </authorList>
    </citation>
    <scope>NUCLEOTIDE SEQUENCE [LARGE SCALE GENOMIC DNA]</scope>
    <source>
        <strain evidence="3">DSM 21772</strain>
    </source>
</reference>
<name>A0A1H1LH70_9MICO</name>
<sequence>MHVGSRERQRPKPTAPRGRMSQAVALAVVEWARSGRVETRFLAGSCVWCGVSIRSFLATRPAGGLRPFRWLEGAPATEANSAAQADVAGCRPPGGRVGPLGPYRDPVSSGELCLVRGLDTLVPRYSTSGWVATLPLARGSASDRSQQRRAGGCRRLPPSRWSSRPARAVSRPGFQRGAVSGAGSRYARSSLLDQRVGCDPSVGSRERQRPKPTAPRGRMSQAVALAVVEWARSGRVETRFLAGSCVWCGVSIRSFLATRPAGGLRPFRWLEGAPATEANSAARADVAGCRPRGGRVGPLGPCRDPVAGGELCLVRGLDTLVPRYSTSGCGAARRGFRRAQSAAAVQMHVGSRERQRPKPTTPRARSRGWRCAGGFRWLPPSRWSSRPARAVSRPGFWRGAVSGAGSRYARSSLLDQRVWRDVGAGATRARGPPPRTPRSGQHPSGRGCSRHRWTRRPRRARPQSPLRRARPAAPEHCRG</sequence>
<feature type="region of interest" description="Disordered" evidence="1">
    <location>
        <begin position="349"/>
        <end position="368"/>
    </location>
</feature>
<evidence type="ECO:0000313" key="3">
    <source>
        <dbReference type="Proteomes" id="UP000181956"/>
    </source>
</evidence>
<dbReference type="AlphaFoldDB" id="A0A1H1LH70"/>
<feature type="compositionally biased region" description="Low complexity" evidence="1">
    <location>
        <begin position="462"/>
        <end position="472"/>
    </location>
</feature>
<protein>
    <submittedName>
        <fullName evidence="2">Uncharacterized protein</fullName>
    </submittedName>
</protein>
<feature type="region of interest" description="Disordered" evidence="1">
    <location>
        <begin position="424"/>
        <end position="479"/>
    </location>
</feature>
<organism evidence="2 3">
    <name type="scientific">Microterricola viridarii</name>
    <dbReference type="NCBI Taxonomy" id="412690"/>
    <lineage>
        <taxon>Bacteria</taxon>
        <taxon>Bacillati</taxon>
        <taxon>Actinomycetota</taxon>
        <taxon>Actinomycetes</taxon>
        <taxon>Micrococcales</taxon>
        <taxon>Microbacteriaceae</taxon>
        <taxon>Microterricola</taxon>
    </lineage>
</organism>
<dbReference type="EMBL" id="LT629742">
    <property type="protein sequence ID" value="SDR73873.1"/>
    <property type="molecule type" value="Genomic_DNA"/>
</dbReference>
<gene>
    <name evidence="2" type="ORF">SAMN04489834_0105</name>
</gene>
<keyword evidence="3" id="KW-1185">Reference proteome</keyword>
<dbReference type="Proteomes" id="UP000181956">
    <property type="component" value="Chromosome I"/>
</dbReference>
<feature type="compositionally biased region" description="Low complexity" evidence="1">
    <location>
        <begin position="154"/>
        <end position="172"/>
    </location>
</feature>
<proteinExistence type="predicted"/>
<accession>A0A1H1LH70</accession>
<evidence type="ECO:0000256" key="1">
    <source>
        <dbReference type="SAM" id="MobiDB-lite"/>
    </source>
</evidence>
<feature type="region of interest" description="Disordered" evidence="1">
    <location>
        <begin position="138"/>
        <end position="182"/>
    </location>
</feature>
<feature type="region of interest" description="Disordered" evidence="1">
    <location>
        <begin position="195"/>
        <end position="219"/>
    </location>
</feature>
<feature type="compositionally biased region" description="Basic residues" evidence="1">
    <location>
        <begin position="448"/>
        <end position="461"/>
    </location>
</feature>
<evidence type="ECO:0000313" key="2">
    <source>
        <dbReference type="EMBL" id="SDR73873.1"/>
    </source>
</evidence>
<dbReference type="STRING" id="412690.SAMN04489834_0105"/>